<dbReference type="KEGG" id="apb:SAR116_0072"/>
<organism evidence="8 9">
    <name type="scientific">Puniceispirillum marinum (strain IMCC1322)</name>
    <dbReference type="NCBI Taxonomy" id="488538"/>
    <lineage>
        <taxon>Bacteria</taxon>
        <taxon>Pseudomonadati</taxon>
        <taxon>Pseudomonadota</taxon>
        <taxon>Alphaproteobacteria</taxon>
        <taxon>Candidatus Puniceispirillales</taxon>
        <taxon>Candidatus Puniceispirillaceae</taxon>
        <taxon>Candidatus Puniceispirillum</taxon>
    </lineage>
</organism>
<sequence length="580" mass="63257">MREDNKIRGGALLARALQEKGVEHVFTLSGGFCNPALEGFMEAQMKVINCPHEQVAGHFADGHTRITRKPAVCLVGPEGFANAVPAMMEAWGERSPVIFVTGSSTLKRQGSGGFKEIDDVAIAAPLTKYSASITDGERINEFVDRAYKIATNGYPGAVHLSLPVDIMFSSFPENIGRQERPFDLTAQPPAKAWPEPERLQMVLDKLSTAKRPVLIGGHGVWWTGAEHYLEAAGRKLGIPVFNIPYHQKLLGEECEAYMGLADIHQYHPSKDAFHEADLVLMVGARLDNQMNFGNPPLFPETVDLVCVNGSHEEIEFNRAADFALLSDPCAFLQAMIAHGDSALFTLGREWYDLNRQRRADWVKKMIADVEAEASAPEFGGRIHPMQLALDVQDAMNDDDWLVIDGGNTHFWSEIAINLAGYMGKKLGGILHPGTFSLLGVGVSFAASAKNIHPEKNVVLISGDGAFLSGGLSIETAFQENLPITIVIDNNGGLDCISQQQERLFESGKHYATDFRDIPFHSMFEGLGGHGELVTKREDIIPAVKRAMASGKTACVNVKVKGVISPIVLATTSKRDKASIE</sequence>
<keyword evidence="9" id="KW-1185">Reference proteome</keyword>
<dbReference type="GO" id="GO:0016829">
    <property type="term" value="F:lyase activity"/>
    <property type="evidence" value="ECO:0007669"/>
    <property type="project" value="UniProtKB-KW"/>
</dbReference>
<dbReference type="Proteomes" id="UP000007460">
    <property type="component" value="Chromosome"/>
</dbReference>
<keyword evidence="8" id="KW-0456">Lyase</keyword>
<evidence type="ECO:0000256" key="2">
    <source>
        <dbReference type="ARBA" id="ARBA00007812"/>
    </source>
</evidence>
<reference evidence="8 9" key="1">
    <citation type="journal article" date="2010" name="J. Bacteriol.">
        <title>Complete genome sequence of "Candidatus Puniceispirillum marinum" IMCC1322, a representative of the SAR116 clade in the Alphaproteobacteria.</title>
        <authorList>
            <person name="Oh H.M."/>
            <person name="Kwon K.K."/>
            <person name="Kang I."/>
            <person name="Kang S.G."/>
            <person name="Lee J.H."/>
            <person name="Kim S.J."/>
            <person name="Cho J.C."/>
        </authorList>
    </citation>
    <scope>NUCLEOTIDE SEQUENCE [LARGE SCALE GENOMIC DNA]</scope>
    <source>
        <strain evidence="8 9">IMCC1322</strain>
    </source>
</reference>
<proteinExistence type="inferred from homology"/>
<dbReference type="FunFam" id="3.40.50.970:FF:000007">
    <property type="entry name" value="Acetolactate synthase"/>
    <property type="match status" value="1"/>
</dbReference>
<dbReference type="InterPro" id="IPR012001">
    <property type="entry name" value="Thiamin_PyroP_enz_TPP-bd_dom"/>
</dbReference>
<gene>
    <name evidence="8" type="ordered locus">SAR116_0072</name>
</gene>
<dbReference type="GO" id="GO:0009099">
    <property type="term" value="P:L-valine biosynthetic process"/>
    <property type="evidence" value="ECO:0007669"/>
    <property type="project" value="TreeGrafter"/>
</dbReference>
<dbReference type="AlphaFoldDB" id="D5BNP8"/>
<dbReference type="GO" id="GO:0030976">
    <property type="term" value="F:thiamine pyrophosphate binding"/>
    <property type="evidence" value="ECO:0007669"/>
    <property type="project" value="InterPro"/>
</dbReference>
<evidence type="ECO:0000259" key="7">
    <source>
        <dbReference type="Pfam" id="PF02776"/>
    </source>
</evidence>
<dbReference type="InterPro" id="IPR045229">
    <property type="entry name" value="TPP_enz"/>
</dbReference>
<dbReference type="Pfam" id="PF00205">
    <property type="entry name" value="TPP_enzyme_M"/>
    <property type="match status" value="1"/>
</dbReference>
<name>D5BNP8_PUNMI</name>
<dbReference type="Pfam" id="PF02776">
    <property type="entry name" value="TPP_enzyme_N"/>
    <property type="match status" value="1"/>
</dbReference>
<dbReference type="STRING" id="488538.SAR116_0072"/>
<comment type="similarity">
    <text evidence="2 4">Belongs to the TPP enzyme family.</text>
</comment>
<keyword evidence="8" id="KW-0808">Transferase</keyword>
<feature type="domain" description="Thiamine pyrophosphate enzyme N-terminal TPP-binding" evidence="7">
    <location>
        <begin position="8"/>
        <end position="122"/>
    </location>
</feature>
<dbReference type="InterPro" id="IPR012000">
    <property type="entry name" value="Thiamin_PyroP_enz_cen_dom"/>
</dbReference>
<protein>
    <submittedName>
        <fullName evidence="8">Benzaldehyde lyase, putative</fullName>
        <ecNumber evidence="8">2.2.1.6</ecNumber>
    </submittedName>
</protein>
<dbReference type="Gene3D" id="3.40.50.1220">
    <property type="entry name" value="TPP-binding domain"/>
    <property type="match status" value="1"/>
</dbReference>
<dbReference type="InterPro" id="IPR029061">
    <property type="entry name" value="THDP-binding"/>
</dbReference>
<evidence type="ECO:0000256" key="3">
    <source>
        <dbReference type="ARBA" id="ARBA00023052"/>
    </source>
</evidence>
<dbReference type="GO" id="GO:0003984">
    <property type="term" value="F:acetolactate synthase activity"/>
    <property type="evidence" value="ECO:0007669"/>
    <property type="project" value="UniProtKB-EC"/>
</dbReference>
<dbReference type="OrthoDB" id="4494979at2"/>
<dbReference type="CDD" id="cd07035">
    <property type="entry name" value="TPP_PYR_POX_like"/>
    <property type="match status" value="1"/>
</dbReference>
<feature type="domain" description="Thiamine pyrophosphate enzyme central" evidence="5">
    <location>
        <begin position="200"/>
        <end position="335"/>
    </location>
</feature>
<evidence type="ECO:0000313" key="9">
    <source>
        <dbReference type="Proteomes" id="UP000007460"/>
    </source>
</evidence>
<dbReference type="HOGENOM" id="CLU_013748_3_1_5"/>
<feature type="domain" description="Thiamine pyrophosphate enzyme TPP-binding" evidence="6">
    <location>
        <begin position="425"/>
        <end position="557"/>
    </location>
</feature>
<accession>D5BNP8</accession>
<evidence type="ECO:0000259" key="5">
    <source>
        <dbReference type="Pfam" id="PF00205"/>
    </source>
</evidence>
<dbReference type="InterPro" id="IPR011766">
    <property type="entry name" value="TPP_enzyme_TPP-bd"/>
</dbReference>
<dbReference type="GO" id="GO:0000287">
    <property type="term" value="F:magnesium ion binding"/>
    <property type="evidence" value="ECO:0007669"/>
    <property type="project" value="InterPro"/>
</dbReference>
<comment type="cofactor">
    <cofactor evidence="1">
        <name>thiamine diphosphate</name>
        <dbReference type="ChEBI" id="CHEBI:58937"/>
    </cofactor>
</comment>
<dbReference type="PANTHER" id="PTHR18968:SF166">
    <property type="entry name" value="2-HYDROXYACYL-COA LYASE 2"/>
    <property type="match status" value="1"/>
</dbReference>
<evidence type="ECO:0000256" key="1">
    <source>
        <dbReference type="ARBA" id="ARBA00001964"/>
    </source>
</evidence>
<dbReference type="InterPro" id="IPR029035">
    <property type="entry name" value="DHS-like_NAD/FAD-binding_dom"/>
</dbReference>
<dbReference type="CDD" id="cd02004">
    <property type="entry name" value="TPP_BZL_OCoD_HPCL"/>
    <property type="match status" value="1"/>
</dbReference>
<dbReference type="Pfam" id="PF02775">
    <property type="entry name" value="TPP_enzyme_C"/>
    <property type="match status" value="1"/>
</dbReference>
<dbReference type="eggNOG" id="COG0028">
    <property type="taxonomic scope" value="Bacteria"/>
</dbReference>
<dbReference type="PANTHER" id="PTHR18968">
    <property type="entry name" value="THIAMINE PYROPHOSPHATE ENZYMES"/>
    <property type="match status" value="1"/>
</dbReference>
<dbReference type="GO" id="GO:0050660">
    <property type="term" value="F:flavin adenine dinucleotide binding"/>
    <property type="evidence" value="ECO:0007669"/>
    <property type="project" value="TreeGrafter"/>
</dbReference>
<evidence type="ECO:0000256" key="4">
    <source>
        <dbReference type="RuleBase" id="RU362132"/>
    </source>
</evidence>
<dbReference type="EMBL" id="CP001751">
    <property type="protein sequence ID" value="ADE38315.1"/>
    <property type="molecule type" value="Genomic_DNA"/>
</dbReference>
<dbReference type="SUPFAM" id="SSF52518">
    <property type="entry name" value="Thiamin diphosphate-binding fold (THDP-binding)"/>
    <property type="match status" value="2"/>
</dbReference>
<dbReference type="Gene3D" id="3.40.50.970">
    <property type="match status" value="2"/>
</dbReference>
<evidence type="ECO:0000259" key="6">
    <source>
        <dbReference type="Pfam" id="PF02775"/>
    </source>
</evidence>
<dbReference type="GO" id="GO:0009097">
    <property type="term" value="P:isoleucine biosynthetic process"/>
    <property type="evidence" value="ECO:0007669"/>
    <property type="project" value="TreeGrafter"/>
</dbReference>
<keyword evidence="3 4" id="KW-0786">Thiamine pyrophosphate</keyword>
<dbReference type="EC" id="2.2.1.6" evidence="8"/>
<evidence type="ECO:0000313" key="8">
    <source>
        <dbReference type="EMBL" id="ADE38315.1"/>
    </source>
</evidence>
<dbReference type="GO" id="GO:0005948">
    <property type="term" value="C:acetolactate synthase complex"/>
    <property type="evidence" value="ECO:0007669"/>
    <property type="project" value="TreeGrafter"/>
</dbReference>
<dbReference type="SUPFAM" id="SSF52467">
    <property type="entry name" value="DHS-like NAD/FAD-binding domain"/>
    <property type="match status" value="1"/>
</dbReference>
<dbReference type="RefSeq" id="WP_013044945.1">
    <property type="nucleotide sequence ID" value="NC_014010.1"/>
</dbReference>